<protein>
    <submittedName>
        <fullName evidence="4">3D domain-containing protein</fullName>
    </submittedName>
</protein>
<reference evidence="4 5" key="1">
    <citation type="submission" date="2015-06" db="EMBL/GenBank/DDBJ databases">
        <title>Draft genome sequence of the purine-degrading Clostridium cylindrosporum HC-1 (DSM 605).</title>
        <authorList>
            <person name="Poehlein A."/>
            <person name="Schiel-Bengelsdorf B."/>
            <person name="Bengelsdorf F."/>
            <person name="Daniel R."/>
            <person name="Duerre P."/>
        </authorList>
    </citation>
    <scope>NUCLEOTIDE SEQUENCE [LARGE SCALE GENOMIC DNA]</scope>
    <source>
        <strain evidence="4 5">DSM 605</strain>
    </source>
</reference>
<feature type="transmembrane region" description="Helical" evidence="2">
    <location>
        <begin position="16"/>
        <end position="33"/>
    </location>
</feature>
<dbReference type="GO" id="GO:0019867">
    <property type="term" value="C:outer membrane"/>
    <property type="evidence" value="ECO:0007669"/>
    <property type="project" value="InterPro"/>
</dbReference>
<dbReference type="PANTHER" id="PTHR39160:SF4">
    <property type="entry name" value="RESUSCITATION-PROMOTING FACTOR RPFB"/>
    <property type="match status" value="1"/>
</dbReference>
<evidence type="ECO:0000256" key="1">
    <source>
        <dbReference type="ARBA" id="ARBA00022729"/>
    </source>
</evidence>
<evidence type="ECO:0000256" key="2">
    <source>
        <dbReference type="SAM" id="Phobius"/>
    </source>
</evidence>
<dbReference type="CDD" id="cd22786">
    <property type="entry name" value="DPBB_YuiC-like"/>
    <property type="match status" value="1"/>
</dbReference>
<keyword evidence="2" id="KW-0472">Membrane</keyword>
<keyword evidence="5" id="KW-1185">Reference proteome</keyword>
<evidence type="ECO:0000259" key="3">
    <source>
        <dbReference type="PROSITE" id="PS51109"/>
    </source>
</evidence>
<dbReference type="SMART" id="SM01208">
    <property type="entry name" value="G5"/>
    <property type="match status" value="1"/>
</dbReference>
<dbReference type="SUPFAM" id="SSF50685">
    <property type="entry name" value="Barwin-like endoglucanases"/>
    <property type="match status" value="1"/>
</dbReference>
<comment type="caution">
    <text evidence="4">The sequence shown here is derived from an EMBL/GenBank/DDBJ whole genome shotgun (WGS) entry which is preliminary data.</text>
</comment>
<keyword evidence="1" id="KW-0732">Signal</keyword>
<dbReference type="PATRIC" id="fig|1121307.3.peg.2108"/>
<evidence type="ECO:0000313" key="5">
    <source>
        <dbReference type="Proteomes" id="UP000036756"/>
    </source>
</evidence>
<dbReference type="InterPro" id="IPR007137">
    <property type="entry name" value="DUF348"/>
</dbReference>
<dbReference type="InterPro" id="IPR036908">
    <property type="entry name" value="RlpA-like_sf"/>
</dbReference>
<feature type="domain" description="G5" evidence="3">
    <location>
        <begin position="147"/>
        <end position="227"/>
    </location>
</feature>
<evidence type="ECO:0000313" key="4">
    <source>
        <dbReference type="EMBL" id="KMT22931.1"/>
    </source>
</evidence>
<dbReference type="AlphaFoldDB" id="A0A0J8G5K1"/>
<name>A0A0J8G5K1_CLOCY</name>
<sequence length="341" mass="37151">MTKLKETLKGPSGQKILIASLILMLVVSFFVIAGKRKKVTLAYDGRIDILTTNKSTVKGLIEAQNIVLDKEDKISHSLDSNLEKDMKISIKRAVPIKVEEAGKLKEIKTTATTVSDMLKEEKLSISALDKINPGVTAKIQPNMKINITRVTEKLEANSETIPYTIKKQDDKSLSPGTTKVVKEGANGRREIVFKSVYENGKLISKQKIEEKIVVKPVNKLIASGPKKVVLTASRGGLDFTYKSIMTMTATAYSQAPYDPTGGGSITASGTKVIRNPKGISTVAVDPRVIPLGTKVYVEGYGMAIASDTGGAIKGNKIDLYFNPGSEYERWGKKTVKVYIIK</sequence>
<keyword evidence="2" id="KW-1133">Transmembrane helix</keyword>
<dbReference type="InterPro" id="IPR011098">
    <property type="entry name" value="G5_dom"/>
</dbReference>
<dbReference type="Proteomes" id="UP000036756">
    <property type="component" value="Unassembled WGS sequence"/>
</dbReference>
<keyword evidence="2" id="KW-0812">Transmembrane</keyword>
<dbReference type="Pfam" id="PF03990">
    <property type="entry name" value="DUF348"/>
    <property type="match status" value="2"/>
</dbReference>
<gene>
    <name evidence="4" type="ORF">CLCY_5c01700</name>
</gene>
<dbReference type="Gene3D" id="2.40.40.10">
    <property type="entry name" value="RlpA-like domain"/>
    <property type="match status" value="1"/>
</dbReference>
<dbReference type="PROSITE" id="PS51109">
    <property type="entry name" value="G5"/>
    <property type="match status" value="1"/>
</dbReference>
<accession>A0A0J8G5K1</accession>
<dbReference type="OrthoDB" id="9798935at2"/>
<proteinExistence type="predicted"/>
<dbReference type="InterPro" id="IPR010611">
    <property type="entry name" value="3D_dom"/>
</dbReference>
<dbReference type="STRING" id="1121307.CLCY_5c01700"/>
<dbReference type="GO" id="GO:0009254">
    <property type="term" value="P:peptidoglycan turnover"/>
    <property type="evidence" value="ECO:0007669"/>
    <property type="project" value="InterPro"/>
</dbReference>
<dbReference type="PANTHER" id="PTHR39160">
    <property type="entry name" value="CELL WALL-BINDING PROTEIN YOCH"/>
    <property type="match status" value="1"/>
</dbReference>
<dbReference type="Pfam" id="PF07501">
    <property type="entry name" value="G5"/>
    <property type="match status" value="1"/>
</dbReference>
<dbReference type="Pfam" id="PF06725">
    <property type="entry name" value="3D"/>
    <property type="match status" value="1"/>
</dbReference>
<dbReference type="RefSeq" id="WP_048569655.1">
    <property type="nucleotide sequence ID" value="NZ_LFVU01000004.1"/>
</dbReference>
<dbReference type="InterPro" id="IPR051933">
    <property type="entry name" value="Resuscitation_pf_RpfB"/>
</dbReference>
<organism evidence="4 5">
    <name type="scientific">Clostridium cylindrosporum DSM 605</name>
    <dbReference type="NCBI Taxonomy" id="1121307"/>
    <lineage>
        <taxon>Bacteria</taxon>
        <taxon>Bacillati</taxon>
        <taxon>Bacillota</taxon>
        <taxon>Clostridia</taxon>
        <taxon>Eubacteriales</taxon>
        <taxon>Clostridiaceae</taxon>
        <taxon>Clostridium</taxon>
    </lineage>
</organism>
<dbReference type="Gene3D" id="2.20.230.10">
    <property type="entry name" value="Resuscitation-promoting factor rpfb"/>
    <property type="match status" value="1"/>
</dbReference>
<dbReference type="EMBL" id="LFVU01000004">
    <property type="protein sequence ID" value="KMT22931.1"/>
    <property type="molecule type" value="Genomic_DNA"/>
</dbReference>
<dbReference type="GO" id="GO:0004553">
    <property type="term" value="F:hydrolase activity, hydrolyzing O-glycosyl compounds"/>
    <property type="evidence" value="ECO:0007669"/>
    <property type="project" value="InterPro"/>
</dbReference>